<evidence type="ECO:0000313" key="2">
    <source>
        <dbReference type="EMBL" id="KAL0259090.1"/>
    </source>
</evidence>
<sequence>MPHQSPSPDRHASNAKTNLLRALTAIAENCSADDTIPPSSLRDLKDALQGWKLEVGPNENGRKYVHLLDGELVRVFGLDGSRLAEHIMLSPDEVASYDTLREDKPDMTECEEPWECDAGTEQWWQRTAIVIVLAEDEGKFLLSQYKNHAPSRLWSAGGRFAPTNSERMVDLLKALEERYMTAPSSNHVAHTLRVVSQGALAQARQDKEMHETYRTTTDLLEESPLPASIISSSIMLNDVPLFQDATAVISGKLPTGTPAKVGEWLGQGKVTISQIRSSQMIISQWIATITELQAGYATGGGGSKKDEGEFSAFMEQNVQEILDEAPKLYVEDGPALVTILSPKRLDTDALVQLTTHLLADNDTEGLSTLARNLSSQTSRIDTLDFNAILLPFLHSLASTADPSNDPLRTLYATTLSAYRSRHLGPPPPQEDENNPTRWVRPRVVCPGPGPGRGAAASKNCSDCAALNAFLADPGRRVGEFGVGRQRRRHLHDALGRAGVDCTHETRRGGNPEVLVVTKTERARERVRSGWEGRRAEFDGWVARLEEAGVDWRVVFGEEEGVYERVVEGKEGEVAEGGVNKRKALEGTGRSVRRRMEQTDVVDLADDEPWRR</sequence>
<proteinExistence type="predicted"/>
<protein>
    <submittedName>
        <fullName evidence="2">Uncharacterized protein</fullName>
    </submittedName>
</protein>
<dbReference type="GeneID" id="92010680"/>
<keyword evidence="3" id="KW-1185">Reference proteome</keyword>
<accession>A0ABR3CEM8</accession>
<feature type="region of interest" description="Disordered" evidence="1">
    <location>
        <begin position="419"/>
        <end position="440"/>
    </location>
</feature>
<evidence type="ECO:0000313" key="3">
    <source>
        <dbReference type="Proteomes" id="UP001430584"/>
    </source>
</evidence>
<dbReference type="Proteomes" id="UP001430584">
    <property type="component" value="Unassembled WGS sequence"/>
</dbReference>
<dbReference type="EMBL" id="JAJVCZ030000006">
    <property type="protein sequence ID" value="KAL0259090.1"/>
    <property type="molecule type" value="Genomic_DNA"/>
</dbReference>
<evidence type="ECO:0000256" key="1">
    <source>
        <dbReference type="SAM" id="MobiDB-lite"/>
    </source>
</evidence>
<name>A0ABR3CEM8_9PEZI</name>
<comment type="caution">
    <text evidence="2">The sequence shown here is derived from an EMBL/GenBank/DDBJ whole genome shotgun (WGS) entry which is preliminary data.</text>
</comment>
<dbReference type="RefSeq" id="XP_066632119.1">
    <property type="nucleotide sequence ID" value="XM_066778024.1"/>
</dbReference>
<organism evidence="2 3">
    <name type="scientific">Diplodia seriata</name>
    <dbReference type="NCBI Taxonomy" id="420778"/>
    <lineage>
        <taxon>Eukaryota</taxon>
        <taxon>Fungi</taxon>
        <taxon>Dikarya</taxon>
        <taxon>Ascomycota</taxon>
        <taxon>Pezizomycotina</taxon>
        <taxon>Dothideomycetes</taxon>
        <taxon>Dothideomycetes incertae sedis</taxon>
        <taxon>Botryosphaeriales</taxon>
        <taxon>Botryosphaeriaceae</taxon>
        <taxon>Diplodia</taxon>
    </lineage>
</organism>
<reference evidence="2 3" key="1">
    <citation type="submission" date="2024-02" db="EMBL/GenBank/DDBJ databases">
        <title>De novo assembly and annotation of 12 fungi associated with fruit tree decline syndrome in Ontario, Canada.</title>
        <authorList>
            <person name="Sulman M."/>
            <person name="Ellouze W."/>
            <person name="Ilyukhin E."/>
        </authorList>
    </citation>
    <scope>NUCLEOTIDE SEQUENCE [LARGE SCALE GENOMIC DNA]</scope>
    <source>
        <strain evidence="2 3">FDS-637</strain>
    </source>
</reference>
<gene>
    <name evidence="2" type="ORF">SLS55_006595</name>
</gene>